<name>A0A0N7L8Q3_PLAHL</name>
<dbReference type="RefSeq" id="XP_024586884.1">
    <property type="nucleotide sequence ID" value="XM_024718490.1"/>
</dbReference>
<keyword evidence="2" id="KW-1185">Reference proteome</keyword>
<keyword evidence="1" id="KW-0695">RNA-directed DNA polymerase</keyword>
<evidence type="ECO:0000313" key="2">
    <source>
        <dbReference type="Proteomes" id="UP000054928"/>
    </source>
</evidence>
<dbReference type="GeneID" id="36395708"/>
<dbReference type="GO" id="GO:0003964">
    <property type="term" value="F:RNA-directed DNA polymerase activity"/>
    <property type="evidence" value="ECO:0007669"/>
    <property type="project" value="UniProtKB-KW"/>
</dbReference>
<evidence type="ECO:0000313" key="1">
    <source>
        <dbReference type="EMBL" id="CEG50515.1"/>
    </source>
</evidence>
<keyword evidence="1" id="KW-0548">Nucleotidyltransferase</keyword>
<keyword evidence="1" id="KW-0808">Transferase</keyword>
<proteinExistence type="predicted"/>
<reference evidence="2" key="1">
    <citation type="submission" date="2014-09" db="EMBL/GenBank/DDBJ databases">
        <authorList>
            <person name="Sharma Rahul"/>
            <person name="Thines Marco"/>
        </authorList>
    </citation>
    <scope>NUCLEOTIDE SEQUENCE [LARGE SCALE GENOMIC DNA]</scope>
</reference>
<dbReference type="Proteomes" id="UP000054928">
    <property type="component" value="Unassembled WGS sequence"/>
</dbReference>
<protein>
    <submittedName>
        <fullName evidence="1">Reverse transcriptase</fullName>
    </submittedName>
</protein>
<organism evidence="1 2">
    <name type="scientific">Plasmopara halstedii</name>
    <name type="common">Downy mildew of sunflower</name>
    <dbReference type="NCBI Taxonomy" id="4781"/>
    <lineage>
        <taxon>Eukaryota</taxon>
        <taxon>Sar</taxon>
        <taxon>Stramenopiles</taxon>
        <taxon>Oomycota</taxon>
        <taxon>Peronosporomycetes</taxon>
        <taxon>Peronosporales</taxon>
        <taxon>Peronosporaceae</taxon>
        <taxon>Plasmopara</taxon>
    </lineage>
</organism>
<dbReference type="AlphaFoldDB" id="A0A0N7L8Q3"/>
<sequence length="128" mass="14054">MTGKEDGDVRLKTMPAVDALLKLDEVPLKMFGKALKAGDLAEVVIVRPDEEMNSSSLLDEAVLGDTKNVLNARSGLSILRNILDPYYPLVKKFQDVVLKDPPSALPPERCLHQEIDLVPGIKCCATRQ</sequence>
<dbReference type="EMBL" id="CCYD01000116">
    <property type="protein sequence ID" value="CEG50515.1"/>
    <property type="molecule type" value="Genomic_DNA"/>
</dbReference>
<accession>A0A0N7L8Q3</accession>